<protein>
    <recommendedName>
        <fullName evidence="5">Glycoside hydrolase family 93 protein</fullName>
    </recommendedName>
</protein>
<dbReference type="Proteomes" id="UP000192596">
    <property type="component" value="Unassembled WGS sequence"/>
</dbReference>
<evidence type="ECO:0008006" key="5">
    <source>
        <dbReference type="Google" id="ProtNLM"/>
    </source>
</evidence>
<feature type="region of interest" description="Disordered" evidence="1">
    <location>
        <begin position="16"/>
        <end position="54"/>
    </location>
</feature>
<dbReference type="AlphaFoldDB" id="A0A1V8SPJ9"/>
<dbReference type="STRING" id="1507870.A0A1V8SPJ9"/>
<feature type="compositionally biased region" description="Pro residues" evidence="1">
    <location>
        <begin position="20"/>
        <end position="52"/>
    </location>
</feature>
<proteinExistence type="predicted"/>
<dbReference type="PANTHER" id="PTHR38792:SF1">
    <property type="entry name" value="BNR_ASP-BOX REPEAT PROTEIN"/>
    <property type="match status" value="1"/>
</dbReference>
<dbReference type="InterPro" id="IPR036278">
    <property type="entry name" value="Sialidase_sf"/>
</dbReference>
<evidence type="ECO:0000313" key="4">
    <source>
        <dbReference type="Proteomes" id="UP000192596"/>
    </source>
</evidence>
<evidence type="ECO:0000313" key="3">
    <source>
        <dbReference type="EMBL" id="OQO00921.1"/>
    </source>
</evidence>
<feature type="chain" id="PRO_5012641706" description="Glycoside hydrolase family 93 protein" evidence="2">
    <location>
        <begin position="18"/>
        <end position="419"/>
    </location>
</feature>
<evidence type="ECO:0000256" key="2">
    <source>
        <dbReference type="SAM" id="SignalP"/>
    </source>
</evidence>
<accession>A0A1V8SPJ9</accession>
<sequence>MLFSLLASAALAQVSFAHPPGKPPGHGGPPGHGPPGHGPPPPPPAPLAPPAPVNGSAPQPWGYFNNVTIYQPKGKESITYPRFVELEDETIIATSALSGNNPNYFPVFESKDGGASWTYISNLTDQVNGWGFSAQPALTELPFPLGGYPAGTILGSGNSWSGNGTKIDLYASTDRARTWHFVSHIAAGGPPNTTNGATPVWEPTLLPYNGELVAYYSDQRDPLHGQKLSHQVSTDLKTWGPVVNDVAYDLYEARPGMTNIAFIKPLNKWILVHERPIGNSSSYGVNYPVYYVIADTPLTFGQHEDMPLVVNNKTAPNASPYVQWSPLGGPLGTIVVSDADTRGVYTNQAGGALDKWEEHATPAGAVYSRAVQIFKKRPDHLLIYGGATYDDRAKGIQTPFSATVVNLLETLKQPADVPT</sequence>
<dbReference type="CDD" id="cd15482">
    <property type="entry name" value="Sialidase_non-viral"/>
    <property type="match status" value="1"/>
</dbReference>
<dbReference type="EMBL" id="NAJO01000033">
    <property type="protein sequence ID" value="OQO00921.1"/>
    <property type="molecule type" value="Genomic_DNA"/>
</dbReference>
<keyword evidence="4" id="KW-1185">Reference proteome</keyword>
<organism evidence="3 4">
    <name type="scientific">Cryoendolithus antarcticus</name>
    <dbReference type="NCBI Taxonomy" id="1507870"/>
    <lineage>
        <taxon>Eukaryota</taxon>
        <taxon>Fungi</taxon>
        <taxon>Dikarya</taxon>
        <taxon>Ascomycota</taxon>
        <taxon>Pezizomycotina</taxon>
        <taxon>Dothideomycetes</taxon>
        <taxon>Dothideomycetidae</taxon>
        <taxon>Cladosporiales</taxon>
        <taxon>Cladosporiaceae</taxon>
        <taxon>Cryoendolithus</taxon>
    </lineage>
</organism>
<comment type="caution">
    <text evidence="3">The sequence shown here is derived from an EMBL/GenBank/DDBJ whole genome shotgun (WGS) entry which is preliminary data.</text>
</comment>
<dbReference type="SUPFAM" id="SSF50939">
    <property type="entry name" value="Sialidases"/>
    <property type="match status" value="1"/>
</dbReference>
<dbReference type="Gene3D" id="2.120.10.10">
    <property type="match status" value="1"/>
</dbReference>
<dbReference type="PANTHER" id="PTHR38792">
    <property type="entry name" value="BNR/ASP-BOX REPEAT DOMAIN PROTEIN (AFU_ORTHOLOGUE AFUA_7G06430)-RELATED"/>
    <property type="match status" value="1"/>
</dbReference>
<name>A0A1V8SPJ9_9PEZI</name>
<dbReference type="InParanoid" id="A0A1V8SPJ9"/>
<dbReference type="OrthoDB" id="2130735at2759"/>
<evidence type="ECO:0000256" key="1">
    <source>
        <dbReference type="SAM" id="MobiDB-lite"/>
    </source>
</evidence>
<feature type="signal peptide" evidence="2">
    <location>
        <begin position="1"/>
        <end position="17"/>
    </location>
</feature>
<keyword evidence="2" id="KW-0732">Signal</keyword>
<gene>
    <name evidence="3" type="ORF">B0A48_13610</name>
</gene>
<reference evidence="4" key="1">
    <citation type="submission" date="2017-03" db="EMBL/GenBank/DDBJ databases">
        <title>Genomes of endolithic fungi from Antarctica.</title>
        <authorList>
            <person name="Coleine C."/>
            <person name="Masonjones S."/>
            <person name="Stajich J.E."/>
        </authorList>
    </citation>
    <scope>NUCLEOTIDE SEQUENCE [LARGE SCALE GENOMIC DNA]</scope>
    <source>
        <strain evidence="4">CCFEE 5527</strain>
    </source>
</reference>